<dbReference type="RefSeq" id="XP_018295599.1">
    <property type="nucleotide sequence ID" value="XM_018430593.1"/>
</dbReference>
<dbReference type="GeneID" id="28991499"/>
<dbReference type="InParanoid" id="A0A167PAA2"/>
<proteinExistence type="predicted"/>
<protein>
    <recommendedName>
        <fullName evidence="4">TPR-like protein</fullName>
    </recommendedName>
</protein>
<dbReference type="GO" id="GO:0048264">
    <property type="term" value="P:determination of ventral identity"/>
    <property type="evidence" value="ECO:0007669"/>
    <property type="project" value="TreeGrafter"/>
</dbReference>
<evidence type="ECO:0000313" key="2">
    <source>
        <dbReference type="EMBL" id="OAD77559.1"/>
    </source>
</evidence>
<accession>A0A167PAA2</accession>
<dbReference type="GO" id="GO:0016020">
    <property type="term" value="C:membrane"/>
    <property type="evidence" value="ECO:0007669"/>
    <property type="project" value="TreeGrafter"/>
</dbReference>
<dbReference type="Proteomes" id="UP000077315">
    <property type="component" value="Unassembled WGS sequence"/>
</dbReference>
<dbReference type="FunCoup" id="A0A167PAA2">
    <property type="interactions" value="73"/>
</dbReference>
<organism evidence="2 3">
    <name type="scientific">Phycomyces blakesleeanus (strain ATCC 8743b / DSM 1359 / FGSC 10004 / NBRC 33097 / NRRL 1555)</name>
    <dbReference type="NCBI Taxonomy" id="763407"/>
    <lineage>
        <taxon>Eukaryota</taxon>
        <taxon>Fungi</taxon>
        <taxon>Fungi incertae sedis</taxon>
        <taxon>Mucoromycota</taxon>
        <taxon>Mucoromycotina</taxon>
        <taxon>Mucoromycetes</taxon>
        <taxon>Mucorales</taxon>
        <taxon>Phycomycetaceae</taxon>
        <taxon>Phycomyces</taxon>
    </lineage>
</organism>
<feature type="region of interest" description="Disordered" evidence="1">
    <location>
        <begin position="309"/>
        <end position="335"/>
    </location>
</feature>
<gene>
    <name evidence="2" type="ORF">PHYBLDRAFT_141440</name>
</gene>
<reference evidence="3" key="1">
    <citation type="submission" date="2015-06" db="EMBL/GenBank/DDBJ databases">
        <title>Expansion of signal transduction pathways in fungi by whole-genome duplication.</title>
        <authorList>
            <consortium name="DOE Joint Genome Institute"/>
            <person name="Corrochano L.M."/>
            <person name="Kuo A."/>
            <person name="Marcet-Houben M."/>
            <person name="Polaino S."/>
            <person name="Salamov A."/>
            <person name="Villalobos J.M."/>
            <person name="Alvarez M.I."/>
            <person name="Avalos J."/>
            <person name="Benito E.P."/>
            <person name="Benoit I."/>
            <person name="Burger G."/>
            <person name="Camino L.P."/>
            <person name="Canovas D."/>
            <person name="Cerda-Olmedo E."/>
            <person name="Cheng J.-F."/>
            <person name="Dominguez A."/>
            <person name="Elias M."/>
            <person name="Eslava A.P."/>
            <person name="Glaser F."/>
            <person name="Grimwood J."/>
            <person name="Gutierrez G."/>
            <person name="Heitman J."/>
            <person name="Henrissat B."/>
            <person name="Iturriaga E.A."/>
            <person name="Lang B.F."/>
            <person name="Lavin J.L."/>
            <person name="Lee S."/>
            <person name="Li W."/>
            <person name="Lindquist E."/>
            <person name="Lopez-Garcia S."/>
            <person name="Luque E.M."/>
            <person name="Marcos A.T."/>
            <person name="Martin J."/>
            <person name="McCluskey K."/>
            <person name="Medina H.R."/>
            <person name="Miralles-Duran A."/>
            <person name="Miyazaki A."/>
            <person name="Munoz-Torres E."/>
            <person name="Oguiza J.A."/>
            <person name="Ohm R."/>
            <person name="Olmedo M."/>
            <person name="Orejas M."/>
            <person name="Ortiz-Castellanos L."/>
            <person name="Pisabarro A.G."/>
            <person name="Rodriguez-Romero J."/>
            <person name="Ruiz-Herrera J."/>
            <person name="Ruiz-Vazquez R."/>
            <person name="Sanz C."/>
            <person name="Schackwitz W."/>
            <person name="Schmutz J."/>
            <person name="Shahriari M."/>
            <person name="Shelest E."/>
            <person name="Silva-Franco F."/>
            <person name="Soanes D."/>
            <person name="Syed K."/>
            <person name="Tagua V.G."/>
            <person name="Talbot N.J."/>
            <person name="Thon M."/>
            <person name="De vries R.P."/>
            <person name="Wiebenga A."/>
            <person name="Yadav J.S."/>
            <person name="Braun E.L."/>
            <person name="Baker S."/>
            <person name="Garre V."/>
            <person name="Horwitz B."/>
            <person name="Torres-Martinez S."/>
            <person name="Idnurm A."/>
            <person name="Herrera-Estrella A."/>
            <person name="Gabaldon T."/>
            <person name="Grigoriev I.V."/>
        </authorList>
    </citation>
    <scope>NUCLEOTIDE SEQUENCE [LARGE SCALE GENOMIC DNA]</scope>
    <source>
        <strain evidence="3">NRRL 1555(-)</strain>
    </source>
</reference>
<evidence type="ECO:0000256" key="1">
    <source>
        <dbReference type="SAM" id="MobiDB-lite"/>
    </source>
</evidence>
<keyword evidence="3" id="KW-1185">Reference proteome</keyword>
<dbReference type="PANTHER" id="PTHR28654:SF1">
    <property type="entry name" value="AXIN INTERACTOR, DORSALIZATION-ASSOCIATED PROTEIN"/>
    <property type="match status" value="1"/>
</dbReference>
<sequence>MSAKYTVADLVPKIQQNIDAMDYPMAYAFCKKAMEMEPSNVDLLEVTGQVEMELSLFAEAREHILAAIRQNPNSGYSKYMYLGQLSVEMEAIGAFQKGVELMATERNSVPEGSEEARILASKMAGALCSMTEIYLTDCCFEPEAEQKCEEFLQQAQQVDPENPEVYQLLASVRLSQSRNEEAAAALEKSMQLWIDKEFGDPAIPSYDARLALVKLQLEMGMFPAAFTVLEGLQKENDQVVDLWYLYGWSYYCLGEDESMPNEDRQANWEDARDCLELAVKLYKTVGTDDEAMVEHANELIQSINAVVPPSAPEDETFADDAEAEYEDEDEDAMEM</sequence>
<evidence type="ECO:0000313" key="3">
    <source>
        <dbReference type="Proteomes" id="UP000077315"/>
    </source>
</evidence>
<dbReference type="CDD" id="cd24142">
    <property type="entry name" value="ACL4-like"/>
    <property type="match status" value="1"/>
</dbReference>
<dbReference type="GO" id="GO:0035091">
    <property type="term" value="F:phosphatidylinositol binding"/>
    <property type="evidence" value="ECO:0007669"/>
    <property type="project" value="TreeGrafter"/>
</dbReference>
<name>A0A167PAA2_PHYB8</name>
<evidence type="ECO:0008006" key="4">
    <source>
        <dbReference type="Google" id="ProtNLM"/>
    </source>
</evidence>
<dbReference type="SUPFAM" id="SSF48452">
    <property type="entry name" value="TPR-like"/>
    <property type="match status" value="2"/>
</dbReference>
<dbReference type="VEuPathDB" id="FungiDB:PHYBLDRAFT_141440"/>
<dbReference type="Gene3D" id="1.25.40.10">
    <property type="entry name" value="Tetratricopeptide repeat domain"/>
    <property type="match status" value="2"/>
</dbReference>
<dbReference type="PANTHER" id="PTHR28654">
    <property type="entry name" value="AXIN INTERACTOR, DORSALIZATION-ASSOCIATED PROTEIN"/>
    <property type="match status" value="1"/>
</dbReference>
<dbReference type="STRING" id="763407.A0A167PAA2"/>
<dbReference type="EMBL" id="KV440974">
    <property type="protein sequence ID" value="OAD77559.1"/>
    <property type="molecule type" value="Genomic_DNA"/>
</dbReference>
<dbReference type="InterPro" id="IPR011990">
    <property type="entry name" value="TPR-like_helical_dom_sf"/>
</dbReference>
<feature type="compositionally biased region" description="Acidic residues" evidence="1">
    <location>
        <begin position="312"/>
        <end position="335"/>
    </location>
</feature>
<dbReference type="OrthoDB" id="1914839at2759"/>
<dbReference type="AlphaFoldDB" id="A0A167PAA2"/>